<dbReference type="Pfam" id="PF13271">
    <property type="entry name" value="DUF4062"/>
    <property type="match status" value="1"/>
</dbReference>
<feature type="domain" description="DUF4062" evidence="4">
    <location>
        <begin position="32"/>
        <end position="126"/>
    </location>
</feature>
<feature type="repeat" description="WD" evidence="3">
    <location>
        <begin position="1222"/>
        <end position="1257"/>
    </location>
</feature>
<dbReference type="InterPro" id="IPR020472">
    <property type="entry name" value="WD40_PAC1"/>
</dbReference>
<keyword evidence="2" id="KW-0677">Repeat</keyword>
<dbReference type="InterPro" id="IPR056884">
    <property type="entry name" value="NPHP3-like_N"/>
</dbReference>
<dbReference type="PROSITE" id="PS50082">
    <property type="entry name" value="WD_REPEATS_2"/>
    <property type="match status" value="6"/>
</dbReference>
<protein>
    <submittedName>
        <fullName evidence="7">NACHT domain- and WD repeat-containing protein 1</fullName>
    </submittedName>
</protein>
<dbReference type="SMART" id="SM00320">
    <property type="entry name" value="WD40"/>
    <property type="match status" value="13"/>
</dbReference>
<evidence type="ECO:0000313" key="7">
    <source>
        <dbReference type="EMBL" id="KAJ8019859.1"/>
    </source>
</evidence>
<dbReference type="InterPro" id="IPR025139">
    <property type="entry name" value="DUF4062"/>
</dbReference>
<feature type="repeat" description="WD" evidence="3">
    <location>
        <begin position="1520"/>
        <end position="1561"/>
    </location>
</feature>
<dbReference type="Proteomes" id="UP001152320">
    <property type="component" value="Chromosome 23"/>
</dbReference>
<dbReference type="Pfam" id="PF24883">
    <property type="entry name" value="NPHP3_N"/>
    <property type="match status" value="1"/>
</dbReference>
<evidence type="ECO:0000259" key="6">
    <source>
        <dbReference type="Pfam" id="PF25469"/>
    </source>
</evidence>
<dbReference type="Gene3D" id="3.40.50.300">
    <property type="entry name" value="P-loop containing nucleotide triphosphate hydrolases"/>
    <property type="match status" value="1"/>
</dbReference>
<evidence type="ECO:0000256" key="2">
    <source>
        <dbReference type="ARBA" id="ARBA00022737"/>
    </source>
</evidence>
<dbReference type="Pfam" id="PF00400">
    <property type="entry name" value="WD40"/>
    <property type="match status" value="6"/>
</dbReference>
<dbReference type="PANTHER" id="PTHR19871:SF14">
    <property type="entry name" value="DUF4062 DOMAIN-CONTAINING PROTEIN"/>
    <property type="match status" value="1"/>
</dbReference>
<feature type="domain" description="Nephrocystin 3-like N-terminal" evidence="5">
    <location>
        <begin position="392"/>
        <end position="514"/>
    </location>
</feature>
<accession>A0A9Q0YG71</accession>
<dbReference type="InterPro" id="IPR027417">
    <property type="entry name" value="P-loop_NTPase"/>
</dbReference>
<feature type="repeat" description="WD" evidence="3">
    <location>
        <begin position="1388"/>
        <end position="1421"/>
    </location>
</feature>
<dbReference type="Pfam" id="PF25469">
    <property type="entry name" value="WHD_NWD1"/>
    <property type="match status" value="1"/>
</dbReference>
<feature type="repeat" description="WD" evidence="3">
    <location>
        <begin position="1180"/>
        <end position="1221"/>
    </location>
</feature>
<dbReference type="InterPro" id="IPR019775">
    <property type="entry name" value="WD40_repeat_CS"/>
</dbReference>
<dbReference type="PROSITE" id="PS50294">
    <property type="entry name" value="WD_REPEATS_REGION"/>
    <property type="match status" value="2"/>
</dbReference>
<dbReference type="InterPro" id="IPR001680">
    <property type="entry name" value="WD40_rpt"/>
</dbReference>
<dbReference type="SUPFAM" id="SSF50978">
    <property type="entry name" value="WD40 repeat-like"/>
    <property type="match status" value="3"/>
</dbReference>
<proteinExistence type="predicted"/>
<evidence type="ECO:0000256" key="1">
    <source>
        <dbReference type="ARBA" id="ARBA00022574"/>
    </source>
</evidence>
<feature type="repeat" description="WD" evidence="3">
    <location>
        <begin position="1266"/>
        <end position="1307"/>
    </location>
</feature>
<dbReference type="InterPro" id="IPR052752">
    <property type="entry name" value="NACHT-WD_repeat"/>
</dbReference>
<dbReference type="EMBL" id="JAIZAY010000023">
    <property type="protein sequence ID" value="KAJ8019859.1"/>
    <property type="molecule type" value="Genomic_DNA"/>
</dbReference>
<dbReference type="OrthoDB" id="2325716at2759"/>
<dbReference type="InterPro" id="IPR036322">
    <property type="entry name" value="WD40_repeat_dom_sf"/>
</dbReference>
<keyword evidence="8" id="KW-1185">Reference proteome</keyword>
<dbReference type="PROSITE" id="PS00678">
    <property type="entry name" value="WD_REPEATS_1"/>
    <property type="match status" value="1"/>
</dbReference>
<sequence length="1658" mass="187221">METDEIKELPAFADLVSGTFETVPSQESSTVRVFLSSTFTDMMHERNRLLREIYPKLQRYCQMRGMEFEVVDMRWGVHDNITTDHKTTHLCMVEIDNCKRLSQGPCFVAFLGNKYGYRPLTASIAADVFEKLCELMEGVVEPTTLQLVKDWYRKDLNSVPPVYILQPITSKFHHFDDENDTELRQEARDKWWRDSQKMQEALKQGAAKAVKQGIYSQDNMQHFFSSVTEQEVVQALKDNPNPEENVLIFVRHMEGVESSSEPIKRRFIDLDENGDIKTESQELLNKLKTSFLPSKLPASSIHQYQIPWRPTGVDPNFSEHAQYLIDITQQFYDSMVAMIDKRLCQRSKVKSAHLKAFYEELLHHSSFRENKCRSFRGRDDIFEAVEKFLEIKSSKPCVIHGISGSGKTSVMAMIAKRAKNFIKANVVCVLRFLGTSTLSSSIRDTLLSVCQQICFAYNLQQPTKTDTEDFHKLDMFFKSLLVRAPTSDRPLLLLLDSIDQLSSKHNAYSMNWLPLTCSKDTYIIVSMLPKINNCLMNIQKLLKDEDCYVEMTPVKQNLGLEIMDGWLELQGRLITEEQRELVSAAILNCPQPLYLKILFEEFSRWPSYKHTDGIRLPGTVREALTQLFEDLERKHGDVLVSHALGYLSAGRQGLTDGEIRDVLSCDDEVLNAIYQYWDPPEESVIRIPPSVWKRIRFDIEEFLAERQAGGKNVVAWYHRQFIEAGFDRYLADSSAFHRRHALLSDMYLDVYCEGKINPIELTMRGKHFPKADRQVAPQPLEFGEDIFNLRKLQELPYHLSCSADADRLNANVIYNFDWLYAKLRSCSFVELISDFEMMDLGSSVLKEALLMSRSSIQADPNVLACQLIARIGDLREESPELNHLLEQCEEWTAKTTVPLFVPRSVFLQPPGGPMVTSFAGHPSRVLKVAASEIHQVMISACEDERGQPLAYLWDIETYELIQDVHVPNITESGLGSILLEVEPRGDHFVFGSQQLKLFSVSNGDEIFSLECGDDPHDGAFAAVEFFKDTVLGLRKSSSEVFVWDRHTGSLIRTLEHPAALTHICLASSASAVTACQDGTLTWWSLDTMVPTHSAKVIGSCPCTDLISSCGGEFVLFGGDDGSLQLWTSEGSPPEPDYIFPVHTKPVSRMYAFKEDIIAVGYFDGTLKFWELSSKQCLKSVKEHRKEITCFATYNQGDVLIAGSLDDRLSIWRLDQEEFLNKLDGHSSWIADVAAIEDQDGGCMIFSASNDKSVVLWNPDAHLVYTKERHLKQPDCLVVSRDGHTIFSGSMDGTIKCWDFSSARCMFSLEGMVANSLLLVDSDKFLIAGLQDGKLKMFNVEALDEVDLENAHGKKVTFLNGCMEDARFISGSHDTTVKIWEDGNCLMTLEGHTDTVMDGNVTTDGRGILVSGATNGEVKFWDADGQCVVTGSHCKGLERVVISHNNQYVCTGAKIQTLIVWSLVAESLGSQLKEISLSLDSLKGLAFTHDDRFILSGTHTGKQQLHKWDFMKEDSPDTMYFHGHTHAVMWLYITTNDEYLITSSRDCFIKAWDLTSGQILATFNCACQIKHFAVVEVCDGHYKVVAANKTGVMGLFDLYLGEVQRVPHLRESSGESLKMVVSGNGKVESDIYPAASEFHPGPAKLRTKMSKKSKLCEVI</sequence>
<evidence type="ECO:0000259" key="4">
    <source>
        <dbReference type="Pfam" id="PF13271"/>
    </source>
</evidence>
<feature type="repeat" description="WD" evidence="3">
    <location>
        <begin position="1348"/>
        <end position="1380"/>
    </location>
</feature>
<name>A0A9Q0YG71_HOLLE</name>
<comment type="caution">
    <text evidence="7">The sequence shown here is derived from an EMBL/GenBank/DDBJ whole genome shotgun (WGS) entry which is preliminary data.</text>
</comment>
<dbReference type="InterPro" id="IPR057588">
    <property type="entry name" value="NWD1/2-like_WH"/>
</dbReference>
<reference evidence="7" key="1">
    <citation type="submission" date="2021-10" db="EMBL/GenBank/DDBJ databases">
        <title>Tropical sea cucumber genome reveals ecological adaptation and Cuvierian tubules defense mechanism.</title>
        <authorList>
            <person name="Chen T."/>
        </authorList>
    </citation>
    <scope>NUCLEOTIDE SEQUENCE</scope>
    <source>
        <strain evidence="7">Nanhai2018</strain>
        <tissue evidence="7">Muscle</tissue>
    </source>
</reference>
<gene>
    <name evidence="7" type="ORF">HOLleu_41625</name>
</gene>
<feature type="domain" description="NWD1/2-like winged helix-turn-helix" evidence="6">
    <location>
        <begin position="620"/>
        <end position="734"/>
    </location>
</feature>
<evidence type="ECO:0000313" key="8">
    <source>
        <dbReference type="Proteomes" id="UP001152320"/>
    </source>
</evidence>
<dbReference type="PANTHER" id="PTHR19871">
    <property type="entry name" value="BETA TRANSDUCIN-RELATED PROTEIN"/>
    <property type="match status" value="1"/>
</dbReference>
<keyword evidence="1 3" id="KW-0853">WD repeat</keyword>
<dbReference type="SUPFAM" id="SSF52540">
    <property type="entry name" value="P-loop containing nucleoside triphosphate hydrolases"/>
    <property type="match status" value="1"/>
</dbReference>
<dbReference type="CDD" id="cd00200">
    <property type="entry name" value="WD40"/>
    <property type="match status" value="1"/>
</dbReference>
<dbReference type="Gene3D" id="2.130.10.10">
    <property type="entry name" value="YVTN repeat-like/Quinoprotein amine dehydrogenase"/>
    <property type="match status" value="4"/>
</dbReference>
<organism evidence="7 8">
    <name type="scientific">Holothuria leucospilota</name>
    <name type="common">Black long sea cucumber</name>
    <name type="synonym">Mertensiothuria leucospilota</name>
    <dbReference type="NCBI Taxonomy" id="206669"/>
    <lineage>
        <taxon>Eukaryota</taxon>
        <taxon>Metazoa</taxon>
        <taxon>Echinodermata</taxon>
        <taxon>Eleutherozoa</taxon>
        <taxon>Echinozoa</taxon>
        <taxon>Holothuroidea</taxon>
        <taxon>Aspidochirotacea</taxon>
        <taxon>Aspidochirotida</taxon>
        <taxon>Holothuriidae</taxon>
        <taxon>Holothuria</taxon>
    </lineage>
</organism>
<dbReference type="PRINTS" id="PR00320">
    <property type="entry name" value="GPROTEINBRPT"/>
</dbReference>
<evidence type="ECO:0000259" key="5">
    <source>
        <dbReference type="Pfam" id="PF24883"/>
    </source>
</evidence>
<dbReference type="InterPro" id="IPR015943">
    <property type="entry name" value="WD40/YVTN_repeat-like_dom_sf"/>
</dbReference>
<evidence type="ECO:0000256" key="3">
    <source>
        <dbReference type="PROSITE-ProRule" id="PRU00221"/>
    </source>
</evidence>